<evidence type="ECO:0000313" key="12">
    <source>
        <dbReference type="EMBL" id="ACJ54329.1"/>
    </source>
</evidence>
<evidence type="ECO:0000313" key="10">
    <source>
        <dbReference type="EMBL" id="ACJ54313.1"/>
    </source>
</evidence>
<dbReference type="PANTHER" id="PTHR30093:SF34">
    <property type="entry name" value="PREPILIN PEPTIDASE-DEPENDENT PROTEIN D"/>
    <property type="match status" value="1"/>
</dbReference>
<dbReference type="EMBL" id="FJ426202">
    <property type="protein sequence ID" value="ACJ54329.1"/>
    <property type="molecule type" value="Genomic_DNA"/>
</dbReference>
<dbReference type="PANTHER" id="PTHR30093">
    <property type="entry name" value="GENERAL SECRETION PATHWAY PROTEIN G"/>
    <property type="match status" value="1"/>
</dbReference>
<dbReference type="EMBL" id="FJ426167">
    <property type="protein sequence ID" value="ACJ54294.1"/>
    <property type="molecule type" value="Genomic_DNA"/>
</dbReference>
<evidence type="ECO:0000313" key="8">
    <source>
        <dbReference type="EMBL" id="ACJ54298.1"/>
    </source>
</evidence>
<dbReference type="InterPro" id="IPR045584">
    <property type="entry name" value="Pilin-like"/>
</dbReference>
<reference evidence="5" key="1">
    <citation type="journal article" date="2009" name="Mol. Biol. Evol.">
        <title>Comparative evolutionary analysis of the major structural subunit of Vibrio vulnificus type IV pili.</title>
        <authorList>
            <person name="Chattopadhyay S."/>
            <person name="Paranjpye R.N."/>
            <person name="Dykhuizen D.E."/>
            <person name="Sokurenko E.V."/>
            <person name="Strom M.S."/>
        </authorList>
    </citation>
    <scope>NUCLEOTIDE SEQUENCE</scope>
    <source>
        <strain evidence="10">ATL-9580</strain>
        <strain evidence="7">ATL-9824</strain>
        <strain evidence="12">CDC 9029-95</strain>
        <strain evidence="11">CDC 9047-96</strain>
        <strain evidence="9">CDC 9340-95</strain>
        <strain evidence="6">CDC 9345-95</strain>
        <strain evidence="5">CDC 9349-95</strain>
        <strain evidence="8">CDC 9352-94</strain>
    </source>
</reference>
<proteinExistence type="inferred from homology"/>
<evidence type="ECO:0000313" key="7">
    <source>
        <dbReference type="EMBL" id="ACJ54294.1"/>
    </source>
</evidence>
<evidence type="ECO:0000256" key="2">
    <source>
        <dbReference type="ARBA" id="ARBA00022481"/>
    </source>
</evidence>
<dbReference type="EMBL" id="FJ426200">
    <property type="protein sequence ID" value="ACJ54327.1"/>
    <property type="molecule type" value="Genomic_DNA"/>
</dbReference>
<organism evidence="5">
    <name type="scientific">Vibrio vulnificus</name>
    <dbReference type="NCBI Taxonomy" id="672"/>
    <lineage>
        <taxon>Bacteria</taxon>
        <taxon>Pseudomonadati</taxon>
        <taxon>Pseudomonadota</taxon>
        <taxon>Gammaproteobacteria</taxon>
        <taxon>Vibrionales</taxon>
        <taxon>Vibrionaceae</taxon>
        <taxon>Vibrio</taxon>
    </lineage>
</organism>
<dbReference type="EMBL" id="FJ426158">
    <property type="protein sequence ID" value="ACJ54285.1"/>
    <property type="molecule type" value="Genomic_DNA"/>
</dbReference>
<dbReference type="Pfam" id="PF00114">
    <property type="entry name" value="Pilin"/>
    <property type="match status" value="1"/>
</dbReference>
<dbReference type="InterPro" id="IPR012902">
    <property type="entry name" value="N_methyl_site"/>
</dbReference>
<protein>
    <submittedName>
        <fullName evidence="5">Type IV pilin</fullName>
    </submittedName>
</protein>
<accession>B7U2W1</accession>
<dbReference type="EMBL" id="FJ426171">
    <property type="protein sequence ID" value="ACJ54298.1"/>
    <property type="molecule type" value="Genomic_DNA"/>
</dbReference>
<evidence type="ECO:0000256" key="4">
    <source>
        <dbReference type="SAM" id="Phobius"/>
    </source>
</evidence>
<evidence type="ECO:0000313" key="6">
    <source>
        <dbReference type="EMBL" id="ACJ54288.1"/>
    </source>
</evidence>
<dbReference type="AlphaFoldDB" id="B7U2W1"/>
<keyword evidence="4" id="KW-1133">Transmembrane helix</keyword>
<comment type="similarity">
    <text evidence="1 3">Belongs to the N-Me-Phe pilin family.</text>
</comment>
<dbReference type="SUPFAM" id="SSF54523">
    <property type="entry name" value="Pili subunits"/>
    <property type="match status" value="1"/>
</dbReference>
<dbReference type="Pfam" id="PF07963">
    <property type="entry name" value="N_methyl"/>
    <property type="match status" value="1"/>
</dbReference>
<evidence type="ECO:0000313" key="5">
    <source>
        <dbReference type="EMBL" id="ACJ54285.1"/>
    </source>
</evidence>
<dbReference type="RefSeq" id="WP_060530791.1">
    <property type="nucleotide sequence ID" value="NZ_CP011775.1"/>
</dbReference>
<sequence>MMKKLNKTKKQQGFTLIELMIVVAIIGVLAAIAIPAYQNYVKKSEAAIGLATAKSLITNVDMYIQEKGNFPTNDATGFTAVGATTTMNKLGTLSFESISGANGTIKFLFNNKSSIDTAFVSIAKTNSGWSCSFTTSNKLTNEEIPKACQP</sequence>
<dbReference type="GO" id="GO:0044096">
    <property type="term" value="C:type IV pilus"/>
    <property type="evidence" value="ECO:0007669"/>
    <property type="project" value="TreeGrafter"/>
</dbReference>
<name>B7U2W1_VIBVL</name>
<feature type="non-terminal residue" evidence="5">
    <location>
        <position position="150"/>
    </location>
</feature>
<evidence type="ECO:0000256" key="3">
    <source>
        <dbReference type="RuleBase" id="RU000389"/>
    </source>
</evidence>
<dbReference type="GO" id="GO:0007155">
    <property type="term" value="P:cell adhesion"/>
    <property type="evidence" value="ECO:0007669"/>
    <property type="project" value="InterPro"/>
</dbReference>
<dbReference type="EMBL" id="FJ426184">
    <property type="protein sequence ID" value="ACJ54311.1"/>
    <property type="molecule type" value="Genomic_DNA"/>
</dbReference>
<dbReference type="NCBIfam" id="TIGR02532">
    <property type="entry name" value="IV_pilin_GFxxxE"/>
    <property type="match status" value="1"/>
</dbReference>
<dbReference type="GO" id="GO:0043107">
    <property type="term" value="P:type IV pilus-dependent motility"/>
    <property type="evidence" value="ECO:0007669"/>
    <property type="project" value="TreeGrafter"/>
</dbReference>
<keyword evidence="2" id="KW-0488">Methylation</keyword>
<evidence type="ECO:0000313" key="9">
    <source>
        <dbReference type="EMBL" id="ACJ54311.1"/>
    </source>
</evidence>
<keyword evidence="4" id="KW-0472">Membrane</keyword>
<feature type="transmembrane region" description="Helical" evidence="4">
    <location>
        <begin position="12"/>
        <end position="34"/>
    </location>
</feature>
<dbReference type="EMBL" id="FJ426161">
    <property type="protein sequence ID" value="ACJ54288.1"/>
    <property type="molecule type" value="Genomic_DNA"/>
</dbReference>
<gene>
    <name evidence="5" type="primary">pilA</name>
</gene>
<keyword evidence="3" id="KW-0281">Fimbrium</keyword>
<dbReference type="PROSITE" id="PS00409">
    <property type="entry name" value="PROKAR_NTER_METHYL"/>
    <property type="match status" value="1"/>
</dbReference>
<evidence type="ECO:0000313" key="11">
    <source>
        <dbReference type="EMBL" id="ACJ54327.1"/>
    </source>
</evidence>
<dbReference type="EMBL" id="FJ426186">
    <property type="protein sequence ID" value="ACJ54313.1"/>
    <property type="molecule type" value="Genomic_DNA"/>
</dbReference>
<dbReference type="Gene3D" id="3.30.700.10">
    <property type="entry name" value="Glycoprotein, Type 4 Pilin"/>
    <property type="match status" value="1"/>
</dbReference>
<dbReference type="InterPro" id="IPR001082">
    <property type="entry name" value="Pilin"/>
</dbReference>
<keyword evidence="4" id="KW-0812">Transmembrane</keyword>
<evidence type="ECO:0000256" key="1">
    <source>
        <dbReference type="ARBA" id="ARBA00005233"/>
    </source>
</evidence>